<protein>
    <submittedName>
        <fullName evidence="2">Glucose-repressible gene protein</fullName>
    </submittedName>
</protein>
<dbReference type="InterPro" id="IPR020100">
    <property type="entry name" value="Glc-repressible_Grg1"/>
</dbReference>
<gene>
    <name evidence="2" type="ORF">CPLU01_03783</name>
</gene>
<proteinExistence type="predicted"/>
<dbReference type="Pfam" id="PF11034">
    <property type="entry name" value="Grg1"/>
    <property type="match status" value="1"/>
</dbReference>
<sequence>MRKAPGLPASWHQISHPTSYINLLSLPPLPDFLFSSSHNKQTINLQSINPTQQPPFNQQPTNPTFKMETIKNAANYVSESVQQAGSAASKETNKQVAKDSDATLSSRATAAKDAVGDKFNEESHSAKADVHKESAKH</sequence>
<dbReference type="PANTHER" id="PTHR38789:SF1">
    <property type="entry name" value="GLUCOSE-REPRESSIBLE GENE PROTEIN-RELATED"/>
    <property type="match status" value="1"/>
</dbReference>
<feature type="compositionally biased region" description="Basic and acidic residues" evidence="1">
    <location>
        <begin position="114"/>
        <end position="137"/>
    </location>
</feature>
<name>A0A8H6NKT7_9PEZI</name>
<evidence type="ECO:0000313" key="3">
    <source>
        <dbReference type="Proteomes" id="UP000654918"/>
    </source>
</evidence>
<accession>A0A8H6NKT7</accession>
<keyword evidence="3" id="KW-1185">Reference proteome</keyword>
<dbReference type="AlphaFoldDB" id="A0A8H6NKT7"/>
<dbReference type="Proteomes" id="UP000654918">
    <property type="component" value="Unassembled WGS sequence"/>
</dbReference>
<organism evidence="2 3">
    <name type="scientific">Colletotrichum plurivorum</name>
    <dbReference type="NCBI Taxonomy" id="2175906"/>
    <lineage>
        <taxon>Eukaryota</taxon>
        <taxon>Fungi</taxon>
        <taxon>Dikarya</taxon>
        <taxon>Ascomycota</taxon>
        <taxon>Pezizomycotina</taxon>
        <taxon>Sordariomycetes</taxon>
        <taxon>Hypocreomycetidae</taxon>
        <taxon>Glomerellales</taxon>
        <taxon>Glomerellaceae</taxon>
        <taxon>Colletotrichum</taxon>
        <taxon>Colletotrichum orchidearum species complex</taxon>
    </lineage>
</organism>
<feature type="compositionally biased region" description="Basic and acidic residues" evidence="1">
    <location>
        <begin position="91"/>
        <end position="101"/>
    </location>
</feature>
<evidence type="ECO:0000256" key="1">
    <source>
        <dbReference type="SAM" id="MobiDB-lite"/>
    </source>
</evidence>
<comment type="caution">
    <text evidence="2">The sequence shown here is derived from an EMBL/GenBank/DDBJ whole genome shotgun (WGS) entry which is preliminary data.</text>
</comment>
<dbReference type="PANTHER" id="PTHR38789">
    <property type="entry name" value="REPRESSIBLE PROTEIN GRG1, PUTATIVE (AFU_ORTHOLOGUE AFUA_5G14210)-RELATED"/>
    <property type="match status" value="1"/>
</dbReference>
<dbReference type="EMBL" id="WIGO01000033">
    <property type="protein sequence ID" value="KAF6836285.1"/>
    <property type="molecule type" value="Genomic_DNA"/>
</dbReference>
<feature type="region of interest" description="Disordered" evidence="1">
    <location>
        <begin position="80"/>
        <end position="137"/>
    </location>
</feature>
<feature type="compositionally biased region" description="Polar residues" evidence="1">
    <location>
        <begin position="80"/>
        <end position="90"/>
    </location>
</feature>
<evidence type="ECO:0000313" key="2">
    <source>
        <dbReference type="EMBL" id="KAF6836285.1"/>
    </source>
</evidence>
<reference evidence="2" key="1">
    <citation type="journal article" date="2020" name="Phytopathology">
        <title>Genome Sequence Resources of Colletotrichum truncatum, C. plurivorum, C. musicola, and C. sojae: Four Species Pathogenic to Soybean (Glycine max).</title>
        <authorList>
            <person name="Rogerio F."/>
            <person name="Boufleur T.R."/>
            <person name="Ciampi-Guillardi M."/>
            <person name="Sukno S.A."/>
            <person name="Thon M.R."/>
            <person name="Massola Junior N.S."/>
            <person name="Baroncelli R."/>
        </authorList>
    </citation>
    <scope>NUCLEOTIDE SEQUENCE</scope>
    <source>
        <strain evidence="2">LFN00145</strain>
    </source>
</reference>